<dbReference type="STRING" id="1077972.ARGLB_101_00040"/>
<comment type="caution">
    <text evidence="2">The sequence shown here is derived from an EMBL/GenBank/DDBJ whole genome shotgun (WGS) entry which is preliminary data.</text>
</comment>
<name>H0QT75_ARTG1</name>
<keyword evidence="3" id="KW-1185">Reference proteome</keyword>
<gene>
    <name evidence="2" type="ORF">ARGLB_101_00040</name>
</gene>
<feature type="region of interest" description="Disordered" evidence="1">
    <location>
        <begin position="22"/>
        <end position="56"/>
    </location>
</feature>
<reference evidence="2 3" key="1">
    <citation type="submission" date="2011-12" db="EMBL/GenBank/DDBJ databases">
        <title>Whole genome shotgun sequence of Arthrobacter globiformis NBRC 12137.</title>
        <authorList>
            <person name="Miyazawa S."/>
            <person name="Hosoyama A."/>
            <person name="Tsuchikane K."/>
            <person name="Katsumata H."/>
            <person name="Yamazaki S."/>
            <person name="Fujita N."/>
        </authorList>
    </citation>
    <scope>NUCLEOTIDE SEQUENCE [LARGE SCALE GENOMIC DNA]</scope>
    <source>
        <strain evidence="2 3">NBRC 12137</strain>
    </source>
</reference>
<dbReference type="Proteomes" id="UP000003828">
    <property type="component" value="Unassembled WGS sequence"/>
</dbReference>
<dbReference type="EMBL" id="BAEG01000101">
    <property type="protein sequence ID" value="GAB16026.1"/>
    <property type="molecule type" value="Genomic_DNA"/>
</dbReference>
<protein>
    <submittedName>
        <fullName evidence="2">Uncharacterized protein</fullName>
    </submittedName>
</protein>
<proteinExistence type="predicted"/>
<organism evidence="2 3">
    <name type="scientific">Arthrobacter globiformis (strain ATCC 8010 / DSM 20124 / JCM 1332 / NBRC 12137 / NCIMB 8907 / NRRL B-2979 / 168)</name>
    <dbReference type="NCBI Taxonomy" id="1077972"/>
    <lineage>
        <taxon>Bacteria</taxon>
        <taxon>Bacillati</taxon>
        <taxon>Actinomycetota</taxon>
        <taxon>Actinomycetes</taxon>
        <taxon>Micrococcales</taxon>
        <taxon>Micrococcaceae</taxon>
        <taxon>Arthrobacter</taxon>
    </lineage>
</organism>
<sequence length="444" mass="47040">MQRAWWHAARMVSTVVVRTTAQSVRGSMSKNGRNRNKRKGPAGPGRSAARGSSPASLSSFRAGRAVDSLAPAFVRWFDDGTPGAAATALECLAVIESVMGRYMDRVAAADLTRLDPVILADALAADLASPAVDEEDDRGEFVIAAVHGFVDFLGDTDRWSGSTEQLADVIDLLNGLLGEADDFSLVDVPVVSDDDALQVFSELPLVQRTTALLQWIGDAKPVTATGALRTKDIEAAAACFGLTVRGGPKQAGAPQAGKGRSEQPVPTVRSMYEVPLLAQAWEALARTELIKISPTKAVPSPASAVFQAGNTSDRLEELVFFVDQFLAASVLGYDPEQPWEVLVAATVASILLAASSEDPPRTDSVLDPRTGASPEERATVESLKAAAMHQLEALAEQGILTIDTHFRVPPALVRCVANTYGDATVLEDLGLLDIPDLDLDSEDA</sequence>
<evidence type="ECO:0000313" key="2">
    <source>
        <dbReference type="EMBL" id="GAB16026.1"/>
    </source>
</evidence>
<evidence type="ECO:0000256" key="1">
    <source>
        <dbReference type="SAM" id="MobiDB-lite"/>
    </source>
</evidence>
<evidence type="ECO:0000313" key="3">
    <source>
        <dbReference type="Proteomes" id="UP000003828"/>
    </source>
</evidence>
<feature type="compositionally biased region" description="Polar residues" evidence="1">
    <location>
        <begin position="22"/>
        <end position="31"/>
    </location>
</feature>
<dbReference type="AlphaFoldDB" id="H0QT75"/>
<accession>H0QT75</accession>
<feature type="compositionally biased region" description="Low complexity" evidence="1">
    <location>
        <begin position="44"/>
        <end position="56"/>
    </location>
</feature>